<name>A0A3N5BPW0_9THEO</name>
<dbReference type="Proteomes" id="UP000282654">
    <property type="component" value="Unassembled WGS sequence"/>
</dbReference>
<dbReference type="EMBL" id="RKRE01000001">
    <property type="protein sequence ID" value="RPF49662.1"/>
    <property type="molecule type" value="Genomic_DNA"/>
</dbReference>
<dbReference type="OrthoDB" id="43591at2"/>
<comment type="caution">
    <text evidence="1">The sequence shown here is derived from an EMBL/GenBank/DDBJ whole genome shotgun (WGS) entry which is preliminary data.</text>
</comment>
<evidence type="ECO:0000313" key="1">
    <source>
        <dbReference type="EMBL" id="RPF49662.1"/>
    </source>
</evidence>
<reference evidence="1 2" key="1">
    <citation type="submission" date="2018-11" db="EMBL/GenBank/DDBJ databases">
        <title>Genomic Encyclopedia of Type Strains, Phase IV (KMG-IV): sequencing the most valuable type-strain genomes for metagenomic binning, comparative biology and taxonomic classification.</title>
        <authorList>
            <person name="Goeker M."/>
        </authorList>
    </citation>
    <scope>NUCLEOTIDE SEQUENCE [LARGE SCALE GENOMIC DNA]</scope>
    <source>
        <strain evidence="1 2">DSM 102936</strain>
    </source>
</reference>
<keyword evidence="2" id="KW-1185">Reference proteome</keyword>
<accession>A0A3N5BPW0</accession>
<dbReference type="RefSeq" id="WP_123927472.1">
    <property type="nucleotide sequence ID" value="NZ_RKRE01000001.1"/>
</dbReference>
<protein>
    <submittedName>
        <fullName evidence="1">Uncharacterized protein</fullName>
    </submittedName>
</protein>
<proteinExistence type="predicted"/>
<gene>
    <name evidence="1" type="ORF">EDD75_0482</name>
</gene>
<sequence length="219" mass="22920">MSKLGAGQLSRCEEMLRGIPDVVSARVVLDGEGSISQIRILAGAERNAASIAADVVAGLKKNFGVDVDPASIIITHLQEPAGEGSEATALSSGERPRFVGLNMSSKGNKIEVRVELANRGKILSGVAVGPASARNRRRLIAQAMLSALESESESGYSFILEDLTVVTLAGKQVALVAVSLLSPLGEEFLTGSAVVDEEEPEAIVKATLDAINRRLSVLM</sequence>
<evidence type="ECO:0000313" key="2">
    <source>
        <dbReference type="Proteomes" id="UP000282654"/>
    </source>
</evidence>
<dbReference type="AlphaFoldDB" id="A0A3N5BPW0"/>
<organism evidence="1 2">
    <name type="scientific">Thermodesulfitimonas autotrophica</name>
    <dbReference type="NCBI Taxonomy" id="1894989"/>
    <lineage>
        <taxon>Bacteria</taxon>
        <taxon>Bacillati</taxon>
        <taxon>Bacillota</taxon>
        <taxon>Clostridia</taxon>
        <taxon>Thermoanaerobacterales</taxon>
        <taxon>Thermoanaerobacteraceae</taxon>
        <taxon>Thermodesulfitimonas</taxon>
    </lineage>
</organism>